<dbReference type="OrthoDB" id="9896011at2759"/>
<proteinExistence type="predicted"/>
<sequence>MWPSTSSSCPSPRGSASVGCWGMGQSSGCSAPMSTETPSPSTSWTWPARISSSLAATWWPSSPTCCKAGWTSRASCRPAWQRCASSATSWA</sequence>
<organism evidence="1">
    <name type="scientific">Homo sapiens</name>
    <name type="common">Human</name>
    <dbReference type="NCBI Taxonomy" id="9606"/>
    <lineage>
        <taxon>Eukaryota</taxon>
        <taxon>Metazoa</taxon>
        <taxon>Chordata</taxon>
        <taxon>Craniata</taxon>
        <taxon>Vertebrata</taxon>
        <taxon>Euteleostomi</taxon>
        <taxon>Mammalia</taxon>
        <taxon>Eutheria</taxon>
        <taxon>Euarchontoglires</taxon>
        <taxon>Primates</taxon>
        <taxon>Haplorrhini</taxon>
        <taxon>Catarrhini</taxon>
        <taxon>Hominidae</taxon>
        <taxon>Homo</taxon>
    </lineage>
</organism>
<dbReference type="EMBL" id="HF583553">
    <property type="protein sequence ID" value="CCQ43050.1"/>
    <property type="molecule type" value="Genomic_DNA"/>
</dbReference>
<reference evidence="1" key="1">
    <citation type="journal article" date="2013" name="PLoS ONE">
        <title>Direct detection of alternative open reading frames translation products in human significantly expands the proteome.</title>
        <authorList>
            <person name="Vanderperre B."/>
            <person name="Lucier J.-F."/>
            <person name="Motard J."/>
            <person name="Tremblay G."/>
            <person name="Vanderperre S."/>
            <person name="Wisztorski M."/>
            <person name="Salzet M."/>
            <person name="Boisvert F.-M."/>
            <person name="Roucou X."/>
        </authorList>
    </citation>
    <scope>NUCLEOTIDE SEQUENCE</scope>
</reference>
<dbReference type="AlphaFoldDB" id="L8E724"/>
<gene>
    <name evidence="1" type="primary">MRGPRE</name>
</gene>
<accession>L8E724</accession>
<protein>
    <submittedName>
        <fullName evidence="1">Alternative protein MRGPRE</fullName>
    </submittedName>
</protein>
<name>L8E724_HUMAN</name>
<evidence type="ECO:0000313" key="1">
    <source>
        <dbReference type="EMBL" id="CCQ43050.1"/>
    </source>
</evidence>